<accession>A0A6J5QD74</accession>
<gene>
    <name evidence="2" type="ORF">UFOVP1027_32</name>
    <name evidence="3" type="ORF">UFOVP1182_50</name>
    <name evidence="4" type="ORF">UFOVP1632_14</name>
    <name evidence="1" type="ORF">UFOVP530_32</name>
</gene>
<evidence type="ECO:0000313" key="1">
    <source>
        <dbReference type="EMBL" id="CAB4148765.1"/>
    </source>
</evidence>
<reference evidence="2" key="1">
    <citation type="submission" date="2020-05" db="EMBL/GenBank/DDBJ databases">
        <authorList>
            <person name="Chiriac C."/>
            <person name="Salcher M."/>
            <person name="Ghai R."/>
            <person name="Kavagutti S V."/>
        </authorList>
    </citation>
    <scope>NUCLEOTIDE SEQUENCE</scope>
</reference>
<evidence type="ECO:0000313" key="3">
    <source>
        <dbReference type="EMBL" id="CAB4188617.1"/>
    </source>
</evidence>
<protein>
    <submittedName>
        <fullName evidence="2">Uncharacterized protein</fullName>
    </submittedName>
</protein>
<name>A0A6J5QD74_9CAUD</name>
<evidence type="ECO:0000313" key="2">
    <source>
        <dbReference type="EMBL" id="CAB4179055.1"/>
    </source>
</evidence>
<organism evidence="2">
    <name type="scientific">uncultured Caudovirales phage</name>
    <dbReference type="NCBI Taxonomy" id="2100421"/>
    <lineage>
        <taxon>Viruses</taxon>
        <taxon>Duplodnaviria</taxon>
        <taxon>Heunggongvirae</taxon>
        <taxon>Uroviricota</taxon>
        <taxon>Caudoviricetes</taxon>
        <taxon>Peduoviridae</taxon>
        <taxon>Maltschvirus</taxon>
        <taxon>Maltschvirus maltsch</taxon>
    </lineage>
</organism>
<dbReference type="EMBL" id="LR796974">
    <property type="protein sequence ID" value="CAB4179055.1"/>
    <property type="molecule type" value="Genomic_DNA"/>
</dbReference>
<evidence type="ECO:0000313" key="4">
    <source>
        <dbReference type="EMBL" id="CAB4220415.1"/>
    </source>
</evidence>
<sequence length="667" mass="75519">MIVKIYIGADKLDLFKDENISLTSSVASINDISKNTTDFTQSFTVPASDINNNIFKHYYNATLENGFDARTPVAGTIEIDGLPFKNGKFTLTKVALKSGSPTSYTINFVGNLVSIKDKVKDDTLAQLDLTAYDHTYSSANVETGLTNELFSGDLKYAMFAKKQYFYKDDATNNDNTETLANIAWGGGADVGVLYSDLKPCLKIARIVEAIATKYGFNFSTDFFGDESFEKLYMWLNSNNEIVNFEQRLNFDSGTNPYFNFTTDKATYNFTGYRRVFNYVRIEPDPSYMNIPYTVRIYVNGEVKAERSYTGDSTALAFQITLDNGTQDVWFTITASTKILFDCIYTAEGTSFGVPIFAYTITGTANDLDNLFRVSLNMPNIKVIDFLRGLFQMFKLVVIANEYDDIYVNTFVSFYADGGFYDVTKYVNFESTTVERGNLLNEISFKFQPPTTLLNSQFLLNTGEAYGDEIAILEDEDGNKIEGSSFTLELPFEQIVYERLIDLNDNQSTNIQYAGIFNEQIEPVVPAPHICYLIAVNMTDKPMAFIDDTSTKTQISSAINIPSHTMTLEDVEFSTIFGSEFSEWNGEIITNSLYNLYYDDYINAIFNLKRRSFSFTAFLPVDIMTKLKLNDVLKIKEDYYRIDNYNLNLLTGETRLNLINSFDNTITI</sequence>
<dbReference type="EMBL" id="LR797498">
    <property type="protein sequence ID" value="CAB4220415.1"/>
    <property type="molecule type" value="Genomic_DNA"/>
</dbReference>
<dbReference type="EMBL" id="LR796504">
    <property type="protein sequence ID" value="CAB4148765.1"/>
    <property type="molecule type" value="Genomic_DNA"/>
</dbReference>
<proteinExistence type="predicted"/>
<dbReference type="EMBL" id="LR797121">
    <property type="protein sequence ID" value="CAB4188617.1"/>
    <property type="molecule type" value="Genomic_DNA"/>
</dbReference>